<gene>
    <name evidence="2" type="ORF">NIES37_15200</name>
</gene>
<sequence>MSNIFSSDSNTQYPTAKMFWSQLPTMNQWTNNNQNLLNVVFKSSEGKSGKNSDITIQSYTTQAETPNLPLLLDKAIELAKTNEVAGLIIACAFFTFVICAALSTFLRNCVDTLRISVDIVIRLMNYFRK</sequence>
<evidence type="ECO:0000313" key="2">
    <source>
        <dbReference type="EMBL" id="BAY97578.1"/>
    </source>
</evidence>
<dbReference type="AlphaFoldDB" id="A0A1Z4MVV6"/>
<protein>
    <submittedName>
        <fullName evidence="2">Uncharacterized protein</fullName>
    </submittedName>
</protein>
<dbReference type="EMBL" id="AP018248">
    <property type="protein sequence ID" value="BAY97578.1"/>
    <property type="molecule type" value="Genomic_DNA"/>
</dbReference>
<reference evidence="2 3" key="1">
    <citation type="submission" date="2017-06" db="EMBL/GenBank/DDBJ databases">
        <title>Genome sequencing of cyanobaciteial culture collection at National Institute for Environmental Studies (NIES).</title>
        <authorList>
            <person name="Hirose Y."/>
            <person name="Shimura Y."/>
            <person name="Fujisawa T."/>
            <person name="Nakamura Y."/>
            <person name="Kawachi M."/>
        </authorList>
    </citation>
    <scope>NUCLEOTIDE SEQUENCE [LARGE SCALE GENOMIC DNA]</scope>
    <source>
        <strain evidence="2 3">NIES-37</strain>
    </source>
</reference>
<name>A0A1Z4MVV6_9CYAN</name>
<dbReference type="KEGG" id="ttq:NIES37_15200"/>
<evidence type="ECO:0000313" key="3">
    <source>
        <dbReference type="Proteomes" id="UP000218785"/>
    </source>
</evidence>
<proteinExistence type="predicted"/>
<organism evidence="2 3">
    <name type="scientific">Tolypothrix tenuis PCC 7101</name>
    <dbReference type="NCBI Taxonomy" id="231146"/>
    <lineage>
        <taxon>Bacteria</taxon>
        <taxon>Bacillati</taxon>
        <taxon>Cyanobacteriota</taxon>
        <taxon>Cyanophyceae</taxon>
        <taxon>Nostocales</taxon>
        <taxon>Tolypothrichaceae</taxon>
        <taxon>Tolypothrix</taxon>
    </lineage>
</organism>
<dbReference type="Proteomes" id="UP000218785">
    <property type="component" value="Chromosome"/>
</dbReference>
<keyword evidence="1" id="KW-0812">Transmembrane</keyword>
<keyword evidence="1" id="KW-1133">Transmembrane helix</keyword>
<feature type="transmembrane region" description="Helical" evidence="1">
    <location>
        <begin position="84"/>
        <end position="106"/>
    </location>
</feature>
<evidence type="ECO:0000256" key="1">
    <source>
        <dbReference type="SAM" id="Phobius"/>
    </source>
</evidence>
<keyword evidence="1" id="KW-0472">Membrane</keyword>
<dbReference type="RefSeq" id="WP_190445610.1">
    <property type="nucleotide sequence ID" value="NZ_CAWNJS010000001.1"/>
</dbReference>
<keyword evidence="3" id="KW-1185">Reference proteome</keyword>
<accession>A0A1Z4MVV6</accession>